<keyword evidence="3 8" id="KW-1134">Transmembrane beta strand</keyword>
<dbReference type="RefSeq" id="WP_121100452.1">
    <property type="nucleotide sequence ID" value="NZ_RBII01000001.1"/>
</dbReference>
<keyword evidence="6 8" id="KW-0472">Membrane</keyword>
<dbReference type="InterPro" id="IPR000531">
    <property type="entry name" value="Beta-barrel_TonB"/>
</dbReference>
<dbReference type="InterPro" id="IPR036942">
    <property type="entry name" value="Beta-barrel_TonB_sf"/>
</dbReference>
<evidence type="ECO:0000256" key="6">
    <source>
        <dbReference type="ARBA" id="ARBA00023136"/>
    </source>
</evidence>
<evidence type="ECO:0000259" key="12">
    <source>
        <dbReference type="Pfam" id="PF07715"/>
    </source>
</evidence>
<keyword evidence="13" id="KW-0675">Receptor</keyword>
<keyword evidence="14" id="KW-1185">Reference proteome</keyword>
<keyword evidence="2 8" id="KW-0813">Transport</keyword>
<dbReference type="InterPro" id="IPR037066">
    <property type="entry name" value="Plug_dom_sf"/>
</dbReference>
<dbReference type="Proteomes" id="UP000282211">
    <property type="component" value="Unassembled WGS sequence"/>
</dbReference>
<evidence type="ECO:0000313" key="13">
    <source>
        <dbReference type="EMBL" id="RKQ71755.1"/>
    </source>
</evidence>
<feature type="chain" id="PRO_5019082729" evidence="10">
    <location>
        <begin position="27"/>
        <end position="872"/>
    </location>
</feature>
<evidence type="ECO:0000256" key="4">
    <source>
        <dbReference type="ARBA" id="ARBA00022692"/>
    </source>
</evidence>
<name>A0A420WLK0_9PROT</name>
<keyword evidence="7 8" id="KW-0998">Cell outer membrane</keyword>
<evidence type="ECO:0000259" key="11">
    <source>
        <dbReference type="Pfam" id="PF00593"/>
    </source>
</evidence>
<dbReference type="EMBL" id="RBII01000001">
    <property type="protein sequence ID" value="RKQ71755.1"/>
    <property type="molecule type" value="Genomic_DNA"/>
</dbReference>
<evidence type="ECO:0000256" key="2">
    <source>
        <dbReference type="ARBA" id="ARBA00022448"/>
    </source>
</evidence>
<dbReference type="OrthoDB" id="5476657at2"/>
<evidence type="ECO:0000256" key="1">
    <source>
        <dbReference type="ARBA" id="ARBA00004571"/>
    </source>
</evidence>
<sequence length="872" mass="95167">MQNLRPLLTTSAMALALISQNSFAQAGPNDGQSLVNDEVIVTGTKLSRETGINAKREALGIIDALGTDELGQLPDKNVGESLNRLAGVSMLVEKGEGRYVQIRGINPSLNNVTINGMGLGSPETENGGRQAPLDIIAGGVLGAVQVIKTPTPDMDAQGIGGTVNVETKSPFDRPDSFYGYLSGRFGFEEIQPEDEAYGGHNPYSIDATLSGKTDDDTFGWLIGGSWSDREYVAPGYYQDDWVEQTGGAAPENVKNNYYIIGRERLNLNGTVEFRPDDVSKYFARGFYAKWDEFQHRNRYEQNFTEDIVYTSANGGTSGLNRIAANIRLESPEKEIFSLSAGGQNIVDNLTFDYLGQYNKNTISEPYSYWEWRSGTDFGPNSFEINADGVVSITPDAGTPDRQDASLLPFRRARFQDSDMTEDGLMGQFDVSWEKGADTIIKAGVKARQTDRDWDYQLTRYDGGALDLNLATSSDFTSGAFQNCSAQGCPPNIFMNIDAMDAFLAEPSNSDYFVLNTSENFIANFASDYRIKETVLAGYVMGTKTYGPAQIITGVRIEATDVNSSGFLLEGEDAVEVEDGGDYINVLPALLINYDVSETLKARGAITRALGRPDFTDIAPRSSFSEELTIGDLSIGNPDLKPRLSWNFDASLEWYANSLTLLSASVFYKDISDDLVGLSERYTTQADIEAQLEARGLNGAIDASDLTELNIDTTVNSGSSTLKGLELVAQTQLDPFLPEALSGIGVSATATFLDGETEVNGVTLPLLNQAEMTYALTLFYQNHGFDASVSYAYNDDFLTGVNLDNPGLNLSQGKFGRFDAKVSYDVMDQLKVFAEAVNINDEPTTEFQGGIETQNTEHEYVGRTIYVGFSYGF</sequence>
<dbReference type="GO" id="GO:0009279">
    <property type="term" value="C:cell outer membrane"/>
    <property type="evidence" value="ECO:0007669"/>
    <property type="project" value="UniProtKB-SubCell"/>
</dbReference>
<accession>A0A420WLK0</accession>
<dbReference type="AlphaFoldDB" id="A0A420WLK0"/>
<protein>
    <submittedName>
        <fullName evidence="13">TonB-dependent receptor</fullName>
    </submittedName>
</protein>
<feature type="signal peptide" evidence="10">
    <location>
        <begin position="1"/>
        <end position="26"/>
    </location>
</feature>
<evidence type="ECO:0000256" key="7">
    <source>
        <dbReference type="ARBA" id="ARBA00023237"/>
    </source>
</evidence>
<dbReference type="Gene3D" id="2.40.170.20">
    <property type="entry name" value="TonB-dependent receptor, beta-barrel domain"/>
    <property type="match status" value="1"/>
</dbReference>
<dbReference type="NCBIfam" id="TIGR01782">
    <property type="entry name" value="TonB-Xanth-Caul"/>
    <property type="match status" value="1"/>
</dbReference>
<evidence type="ECO:0000256" key="9">
    <source>
        <dbReference type="RuleBase" id="RU003357"/>
    </source>
</evidence>
<dbReference type="InterPro" id="IPR039426">
    <property type="entry name" value="TonB-dep_rcpt-like"/>
</dbReference>
<evidence type="ECO:0000256" key="5">
    <source>
        <dbReference type="ARBA" id="ARBA00023077"/>
    </source>
</evidence>
<gene>
    <name evidence="13" type="ORF">DES40_1085</name>
</gene>
<evidence type="ECO:0000256" key="10">
    <source>
        <dbReference type="SAM" id="SignalP"/>
    </source>
</evidence>
<keyword evidence="10" id="KW-0732">Signal</keyword>
<evidence type="ECO:0000256" key="8">
    <source>
        <dbReference type="PROSITE-ProRule" id="PRU01360"/>
    </source>
</evidence>
<dbReference type="Pfam" id="PF00593">
    <property type="entry name" value="TonB_dep_Rec_b-barrel"/>
    <property type="match status" value="1"/>
</dbReference>
<organism evidence="13 14">
    <name type="scientific">Litorimonas taeanensis</name>
    <dbReference type="NCBI Taxonomy" id="568099"/>
    <lineage>
        <taxon>Bacteria</taxon>
        <taxon>Pseudomonadati</taxon>
        <taxon>Pseudomonadota</taxon>
        <taxon>Alphaproteobacteria</taxon>
        <taxon>Maricaulales</taxon>
        <taxon>Robiginitomaculaceae</taxon>
    </lineage>
</organism>
<dbReference type="PROSITE" id="PS52016">
    <property type="entry name" value="TONB_DEPENDENT_REC_3"/>
    <property type="match status" value="1"/>
</dbReference>
<dbReference type="InterPro" id="IPR010104">
    <property type="entry name" value="TonB_rcpt_bac"/>
</dbReference>
<dbReference type="Gene3D" id="2.170.130.10">
    <property type="entry name" value="TonB-dependent receptor, plug domain"/>
    <property type="match status" value="1"/>
</dbReference>
<dbReference type="Pfam" id="PF07715">
    <property type="entry name" value="Plug"/>
    <property type="match status" value="1"/>
</dbReference>
<dbReference type="SUPFAM" id="SSF56935">
    <property type="entry name" value="Porins"/>
    <property type="match status" value="1"/>
</dbReference>
<feature type="domain" description="TonB-dependent receptor plug" evidence="12">
    <location>
        <begin position="55"/>
        <end position="162"/>
    </location>
</feature>
<reference evidence="13 14" key="1">
    <citation type="submission" date="2018-10" db="EMBL/GenBank/DDBJ databases">
        <title>Genomic Encyclopedia of Type Strains, Phase IV (KMG-IV): sequencing the most valuable type-strain genomes for metagenomic binning, comparative biology and taxonomic classification.</title>
        <authorList>
            <person name="Goeker M."/>
        </authorList>
    </citation>
    <scope>NUCLEOTIDE SEQUENCE [LARGE SCALE GENOMIC DNA]</scope>
    <source>
        <strain evidence="13 14">DSM 22008</strain>
    </source>
</reference>
<dbReference type="InterPro" id="IPR012910">
    <property type="entry name" value="Plug_dom"/>
</dbReference>
<dbReference type="PANTHER" id="PTHR40980:SF4">
    <property type="entry name" value="TONB-DEPENDENT RECEPTOR-LIKE BETA-BARREL DOMAIN-CONTAINING PROTEIN"/>
    <property type="match status" value="1"/>
</dbReference>
<comment type="caution">
    <text evidence="13">The sequence shown here is derived from an EMBL/GenBank/DDBJ whole genome shotgun (WGS) entry which is preliminary data.</text>
</comment>
<comment type="similarity">
    <text evidence="8 9">Belongs to the TonB-dependent receptor family.</text>
</comment>
<comment type="subcellular location">
    <subcellularLocation>
        <location evidence="1 8">Cell outer membrane</location>
        <topology evidence="1 8">Multi-pass membrane protein</topology>
    </subcellularLocation>
</comment>
<evidence type="ECO:0000256" key="3">
    <source>
        <dbReference type="ARBA" id="ARBA00022452"/>
    </source>
</evidence>
<keyword evidence="5 9" id="KW-0798">TonB box</keyword>
<feature type="domain" description="TonB-dependent receptor-like beta-barrel" evidence="11">
    <location>
        <begin position="356"/>
        <end position="838"/>
    </location>
</feature>
<dbReference type="PANTHER" id="PTHR40980">
    <property type="entry name" value="PLUG DOMAIN-CONTAINING PROTEIN"/>
    <property type="match status" value="1"/>
</dbReference>
<evidence type="ECO:0000313" key="14">
    <source>
        <dbReference type="Proteomes" id="UP000282211"/>
    </source>
</evidence>
<dbReference type="InParanoid" id="A0A420WLK0"/>
<proteinExistence type="inferred from homology"/>
<keyword evidence="4 8" id="KW-0812">Transmembrane</keyword>